<evidence type="ECO:0000313" key="2">
    <source>
        <dbReference type="EMBL" id="BET24898.1"/>
    </source>
</evidence>
<reference evidence="2 3" key="1">
    <citation type="submission" date="2023-10" db="EMBL/GenBank/DDBJ databases">
        <title>Complete Genome Sequence of Limnobacter thiooxidans CS-K2T, Isolated from freshwater lake sediments in Bavaria, Germany.</title>
        <authorList>
            <person name="Naruki M."/>
            <person name="Watanabe A."/>
            <person name="Warashina T."/>
            <person name="Morita T."/>
            <person name="Arakawa K."/>
        </authorList>
    </citation>
    <scope>NUCLEOTIDE SEQUENCE [LARGE SCALE GENOMIC DNA]</scope>
    <source>
        <strain evidence="2 3">CS-K2</strain>
    </source>
</reference>
<dbReference type="Proteomes" id="UP001329151">
    <property type="component" value="Chromosome"/>
</dbReference>
<feature type="region of interest" description="Disordered" evidence="1">
    <location>
        <begin position="1"/>
        <end position="25"/>
    </location>
</feature>
<organism evidence="2 3">
    <name type="scientific">Limnobacter thiooxidans</name>
    <dbReference type="NCBI Taxonomy" id="131080"/>
    <lineage>
        <taxon>Bacteria</taxon>
        <taxon>Pseudomonadati</taxon>
        <taxon>Pseudomonadota</taxon>
        <taxon>Betaproteobacteria</taxon>
        <taxon>Burkholderiales</taxon>
        <taxon>Burkholderiaceae</taxon>
        <taxon>Limnobacter</taxon>
    </lineage>
</organism>
<evidence type="ECO:0000256" key="1">
    <source>
        <dbReference type="SAM" id="MobiDB-lite"/>
    </source>
</evidence>
<gene>
    <name evidence="2" type="ORF">RGQ30_03990</name>
</gene>
<feature type="compositionally biased region" description="Polar residues" evidence="1">
    <location>
        <begin position="16"/>
        <end position="25"/>
    </location>
</feature>
<dbReference type="AlphaFoldDB" id="A0AA86MAI5"/>
<keyword evidence="3" id="KW-1185">Reference proteome</keyword>
<dbReference type="KEGG" id="lto:RGQ30_03990"/>
<proteinExistence type="predicted"/>
<dbReference type="RefSeq" id="WP_130558574.1">
    <property type="nucleotide sequence ID" value="NZ_AP028947.1"/>
</dbReference>
<sequence>MRTQESTASPTPPNVEASQQEVSARPITSNVNQIAEAFSRAGFSQSDVYCGGKPAPRPSEALRRRLFDGHSLSEEEQAHIKQEISNRASAFREHLDNPLFIFHTAMLPGLNKNGERNFAFVTKPGHVAKLVLADLYQNKYGISIRVQHHAIEEETHLADLLLKNVATAKGNPVGLILQPQKLSHLRHAIKHAADQDYMDHVSPVIVQGTENGLDLIDLDMNEPSNFKLTNALQYLKKQGYTIRKMELNIPERQSDLYSCHTDAVQILKDALVQYKNTGGNLYDSYWREHGISDFKPSPGEYIDPRPIELPPHLQKTVQRSAAMVSTRMSLQQTLGSLAPSATSSKSQTVGQHRERFSFYPEIDSRPVNNFLVFKAYRNAFKVLSHLESFPGKAERMQYLQDLQKKNGFD</sequence>
<name>A0AA86MAI5_9BURK</name>
<dbReference type="EMBL" id="AP028947">
    <property type="protein sequence ID" value="BET24898.1"/>
    <property type="molecule type" value="Genomic_DNA"/>
</dbReference>
<accession>A0AA86MAI5</accession>
<evidence type="ECO:0000313" key="3">
    <source>
        <dbReference type="Proteomes" id="UP001329151"/>
    </source>
</evidence>
<protein>
    <submittedName>
        <fullName evidence="2">Uncharacterized protein</fullName>
    </submittedName>
</protein>